<dbReference type="PROSITE" id="PS52019">
    <property type="entry name" value="PKS_MFAS_DH"/>
    <property type="match status" value="1"/>
</dbReference>
<dbReference type="PANTHER" id="PTHR43775:SF50">
    <property type="entry name" value="HIGHLY REDUCING POLYKETIDE SYNTHASE SRDA"/>
    <property type="match status" value="1"/>
</dbReference>
<dbReference type="SUPFAM" id="SSF47336">
    <property type="entry name" value="ACP-like"/>
    <property type="match status" value="1"/>
</dbReference>
<dbReference type="InterPro" id="IPR013154">
    <property type="entry name" value="ADH-like_N"/>
</dbReference>
<dbReference type="InterPro" id="IPR032821">
    <property type="entry name" value="PKS_assoc"/>
</dbReference>
<dbReference type="InterPro" id="IPR057326">
    <property type="entry name" value="KR_dom"/>
</dbReference>
<dbReference type="Gene3D" id="3.40.366.10">
    <property type="entry name" value="Malonyl-Coenzyme A Acyl Carrier Protein, domain 2"/>
    <property type="match status" value="1"/>
</dbReference>
<dbReference type="PROSITE" id="PS52004">
    <property type="entry name" value="KS3_2"/>
    <property type="match status" value="1"/>
</dbReference>
<dbReference type="PROSITE" id="PS50075">
    <property type="entry name" value="CARRIER"/>
    <property type="match status" value="1"/>
</dbReference>
<dbReference type="InterPro" id="IPR018201">
    <property type="entry name" value="Ketoacyl_synth_AS"/>
</dbReference>
<dbReference type="Pfam" id="PF00698">
    <property type="entry name" value="Acyl_transf_1"/>
    <property type="match status" value="1"/>
</dbReference>
<dbReference type="InterPro" id="IPR016035">
    <property type="entry name" value="Acyl_Trfase/lysoPLipase"/>
</dbReference>
<dbReference type="Proteomes" id="UP000813444">
    <property type="component" value="Unassembled WGS sequence"/>
</dbReference>
<dbReference type="InterPro" id="IPR009081">
    <property type="entry name" value="PP-bd_ACP"/>
</dbReference>
<proteinExistence type="predicted"/>
<organism evidence="12 13">
    <name type="scientific">Stachybotrys elegans</name>
    <dbReference type="NCBI Taxonomy" id="80388"/>
    <lineage>
        <taxon>Eukaryota</taxon>
        <taxon>Fungi</taxon>
        <taxon>Dikarya</taxon>
        <taxon>Ascomycota</taxon>
        <taxon>Pezizomycotina</taxon>
        <taxon>Sordariomycetes</taxon>
        <taxon>Hypocreomycetidae</taxon>
        <taxon>Hypocreales</taxon>
        <taxon>Stachybotryaceae</taxon>
        <taxon>Stachybotrys</taxon>
    </lineage>
</organism>
<dbReference type="InterPro" id="IPR049551">
    <property type="entry name" value="PKS_DH_C"/>
</dbReference>
<dbReference type="CDD" id="cd05195">
    <property type="entry name" value="enoyl_red"/>
    <property type="match status" value="1"/>
</dbReference>
<dbReference type="SMART" id="SM00826">
    <property type="entry name" value="PKS_DH"/>
    <property type="match status" value="1"/>
</dbReference>
<feature type="region of interest" description="C-terminal hotdog fold" evidence="8">
    <location>
        <begin position="1112"/>
        <end position="1264"/>
    </location>
</feature>
<dbReference type="Pfam" id="PF13602">
    <property type="entry name" value="ADH_zinc_N_2"/>
    <property type="match status" value="1"/>
</dbReference>
<dbReference type="InterPro" id="IPR014031">
    <property type="entry name" value="Ketoacyl_synth_C"/>
</dbReference>
<dbReference type="InterPro" id="IPR049552">
    <property type="entry name" value="PKS_DH_N"/>
</dbReference>
<dbReference type="Pfam" id="PF16197">
    <property type="entry name" value="KAsynt_C_assoc"/>
    <property type="match status" value="1"/>
</dbReference>
<protein>
    <submittedName>
        <fullName evidence="12">Polyketide synthase</fullName>
    </submittedName>
</protein>
<dbReference type="InterPro" id="IPR001227">
    <property type="entry name" value="Ac_transferase_dom_sf"/>
</dbReference>
<dbReference type="Pfam" id="PF02801">
    <property type="entry name" value="Ketoacyl-synt_C"/>
    <property type="match status" value="1"/>
</dbReference>
<keyword evidence="2" id="KW-0597">Phosphoprotein</keyword>
<dbReference type="CDD" id="cd00833">
    <property type="entry name" value="PKS"/>
    <property type="match status" value="1"/>
</dbReference>
<evidence type="ECO:0000313" key="13">
    <source>
        <dbReference type="Proteomes" id="UP000813444"/>
    </source>
</evidence>
<evidence type="ECO:0000256" key="8">
    <source>
        <dbReference type="PROSITE-ProRule" id="PRU01363"/>
    </source>
</evidence>
<dbReference type="SUPFAM" id="SSF55048">
    <property type="entry name" value="Probable ACP-binding domain of malonyl-CoA ACP transacylase"/>
    <property type="match status" value="1"/>
</dbReference>
<dbReference type="InterPro" id="IPR049900">
    <property type="entry name" value="PKS_mFAS_DH"/>
</dbReference>
<dbReference type="OrthoDB" id="329835at2759"/>
<evidence type="ECO:0000259" key="11">
    <source>
        <dbReference type="PROSITE" id="PS52019"/>
    </source>
</evidence>
<dbReference type="Pfam" id="PF08659">
    <property type="entry name" value="KR"/>
    <property type="match status" value="1"/>
</dbReference>
<dbReference type="InterPro" id="IPR016036">
    <property type="entry name" value="Malonyl_transacylase_ACP-bd"/>
</dbReference>
<dbReference type="Pfam" id="PF14765">
    <property type="entry name" value="PS-DH"/>
    <property type="match status" value="1"/>
</dbReference>
<dbReference type="Gene3D" id="3.40.50.720">
    <property type="entry name" value="NAD(P)-binding Rossmann-like Domain"/>
    <property type="match status" value="2"/>
</dbReference>
<feature type="region of interest" description="N-terminal hotdog fold" evidence="8">
    <location>
        <begin position="958"/>
        <end position="1097"/>
    </location>
</feature>
<dbReference type="GO" id="GO:0016491">
    <property type="term" value="F:oxidoreductase activity"/>
    <property type="evidence" value="ECO:0007669"/>
    <property type="project" value="UniProtKB-KW"/>
</dbReference>
<evidence type="ECO:0000256" key="7">
    <source>
        <dbReference type="ARBA" id="ARBA00023315"/>
    </source>
</evidence>
<dbReference type="Pfam" id="PF08240">
    <property type="entry name" value="ADH_N"/>
    <property type="match status" value="1"/>
</dbReference>
<evidence type="ECO:0000256" key="4">
    <source>
        <dbReference type="ARBA" id="ARBA00022857"/>
    </source>
</evidence>
<dbReference type="EMBL" id="JAGPNK010000004">
    <property type="protein sequence ID" value="KAH7323187.1"/>
    <property type="molecule type" value="Genomic_DNA"/>
</dbReference>
<name>A0A8K0SV91_9HYPO</name>
<feature type="domain" description="PKS/mFAS DH" evidence="11">
    <location>
        <begin position="958"/>
        <end position="1264"/>
    </location>
</feature>
<reference evidence="12" key="1">
    <citation type="journal article" date="2021" name="Nat. Commun.">
        <title>Genetic determinants of endophytism in the Arabidopsis root mycobiome.</title>
        <authorList>
            <person name="Mesny F."/>
            <person name="Miyauchi S."/>
            <person name="Thiergart T."/>
            <person name="Pickel B."/>
            <person name="Atanasova L."/>
            <person name="Karlsson M."/>
            <person name="Huettel B."/>
            <person name="Barry K.W."/>
            <person name="Haridas S."/>
            <person name="Chen C."/>
            <person name="Bauer D."/>
            <person name="Andreopoulos W."/>
            <person name="Pangilinan J."/>
            <person name="LaButti K."/>
            <person name="Riley R."/>
            <person name="Lipzen A."/>
            <person name="Clum A."/>
            <person name="Drula E."/>
            <person name="Henrissat B."/>
            <person name="Kohler A."/>
            <person name="Grigoriev I.V."/>
            <person name="Martin F.M."/>
            <person name="Hacquard S."/>
        </authorList>
    </citation>
    <scope>NUCLEOTIDE SEQUENCE</scope>
    <source>
        <strain evidence="12">MPI-CAGE-CH-0235</strain>
    </source>
</reference>
<dbReference type="InterPro" id="IPR036291">
    <property type="entry name" value="NAD(P)-bd_dom_sf"/>
</dbReference>
<dbReference type="Pfam" id="PF21089">
    <property type="entry name" value="PKS_DH_N"/>
    <property type="match status" value="1"/>
</dbReference>
<dbReference type="InterPro" id="IPR020843">
    <property type="entry name" value="ER"/>
</dbReference>
<evidence type="ECO:0000256" key="5">
    <source>
        <dbReference type="ARBA" id="ARBA00023002"/>
    </source>
</evidence>
<dbReference type="InterPro" id="IPR050091">
    <property type="entry name" value="PKS_NRPS_Biosynth_Enz"/>
</dbReference>
<dbReference type="Gene3D" id="3.40.47.10">
    <property type="match status" value="1"/>
</dbReference>
<evidence type="ECO:0000256" key="1">
    <source>
        <dbReference type="ARBA" id="ARBA00022450"/>
    </source>
</evidence>
<keyword evidence="6" id="KW-0511">Multifunctional enzyme</keyword>
<dbReference type="SMART" id="SM00825">
    <property type="entry name" value="PKS_KS"/>
    <property type="match status" value="1"/>
</dbReference>
<dbReference type="SUPFAM" id="SSF51735">
    <property type="entry name" value="NAD(P)-binding Rossmann-fold domains"/>
    <property type="match status" value="2"/>
</dbReference>
<keyword evidence="5" id="KW-0560">Oxidoreductase</keyword>
<dbReference type="InterPro" id="IPR013968">
    <property type="entry name" value="PKS_KR"/>
</dbReference>
<feature type="domain" description="Ketosynthase family 3 (KS3)" evidence="10">
    <location>
        <begin position="17"/>
        <end position="441"/>
    </location>
</feature>
<dbReference type="SMART" id="SM00827">
    <property type="entry name" value="PKS_AT"/>
    <property type="match status" value="1"/>
</dbReference>
<evidence type="ECO:0000256" key="6">
    <source>
        <dbReference type="ARBA" id="ARBA00023268"/>
    </source>
</evidence>
<evidence type="ECO:0000256" key="3">
    <source>
        <dbReference type="ARBA" id="ARBA00022679"/>
    </source>
</evidence>
<dbReference type="Pfam" id="PF23114">
    <property type="entry name" value="NAD-bd_HRPKS_sdrA"/>
    <property type="match status" value="1"/>
</dbReference>
<evidence type="ECO:0000259" key="10">
    <source>
        <dbReference type="PROSITE" id="PS52004"/>
    </source>
</evidence>
<dbReference type="InterPro" id="IPR020807">
    <property type="entry name" value="PKS_DH"/>
</dbReference>
<evidence type="ECO:0000256" key="2">
    <source>
        <dbReference type="ARBA" id="ARBA00022553"/>
    </source>
</evidence>
<dbReference type="GO" id="GO:0004315">
    <property type="term" value="F:3-oxoacyl-[acyl-carrier-protein] synthase activity"/>
    <property type="evidence" value="ECO:0007669"/>
    <property type="project" value="InterPro"/>
</dbReference>
<keyword evidence="3" id="KW-0808">Transferase</keyword>
<dbReference type="InterPro" id="IPR014030">
    <property type="entry name" value="Ketoacyl_synth_N"/>
</dbReference>
<dbReference type="SUPFAM" id="SSF52151">
    <property type="entry name" value="FabD/lysophospholipase-like"/>
    <property type="match status" value="1"/>
</dbReference>
<dbReference type="PROSITE" id="PS00606">
    <property type="entry name" value="KS3_1"/>
    <property type="match status" value="1"/>
</dbReference>
<accession>A0A8K0SV91</accession>
<dbReference type="InterPro" id="IPR036736">
    <property type="entry name" value="ACP-like_sf"/>
</dbReference>
<dbReference type="InterPro" id="IPR020841">
    <property type="entry name" value="PKS_Beta-ketoAc_synthase_dom"/>
</dbReference>
<dbReference type="GO" id="GO:0004312">
    <property type="term" value="F:fatty acid synthase activity"/>
    <property type="evidence" value="ECO:0007669"/>
    <property type="project" value="TreeGrafter"/>
</dbReference>
<dbReference type="InterPro" id="IPR011032">
    <property type="entry name" value="GroES-like_sf"/>
</dbReference>
<dbReference type="GO" id="GO:0006633">
    <property type="term" value="P:fatty acid biosynthetic process"/>
    <property type="evidence" value="ECO:0007669"/>
    <property type="project" value="InterPro"/>
</dbReference>
<feature type="active site" description="Proton acceptor; for dehydratase activity" evidence="8">
    <location>
        <position position="990"/>
    </location>
</feature>
<dbReference type="InterPro" id="IPR014043">
    <property type="entry name" value="Acyl_transferase_dom"/>
</dbReference>
<dbReference type="InterPro" id="IPR056501">
    <property type="entry name" value="NAD-bd_HRPKS_sdrA"/>
</dbReference>
<dbReference type="SUPFAM" id="SSF50129">
    <property type="entry name" value="GroES-like"/>
    <property type="match status" value="1"/>
</dbReference>
<dbReference type="PANTHER" id="PTHR43775">
    <property type="entry name" value="FATTY ACID SYNTHASE"/>
    <property type="match status" value="1"/>
</dbReference>
<feature type="active site" description="Proton donor; for dehydratase activity" evidence="8">
    <location>
        <position position="1177"/>
    </location>
</feature>
<keyword evidence="7" id="KW-0012">Acyltransferase</keyword>
<dbReference type="GO" id="GO:0044550">
    <property type="term" value="P:secondary metabolite biosynthetic process"/>
    <property type="evidence" value="ECO:0007669"/>
    <property type="project" value="UniProtKB-ARBA"/>
</dbReference>
<dbReference type="SMART" id="SM00822">
    <property type="entry name" value="PKS_KR"/>
    <property type="match status" value="1"/>
</dbReference>
<feature type="domain" description="Carrier" evidence="9">
    <location>
        <begin position="2336"/>
        <end position="2414"/>
    </location>
</feature>
<evidence type="ECO:0000259" key="9">
    <source>
        <dbReference type="PROSITE" id="PS50075"/>
    </source>
</evidence>
<dbReference type="CDD" id="cd05274">
    <property type="entry name" value="KR_FAS_SDR_x"/>
    <property type="match status" value="1"/>
</dbReference>
<dbReference type="InterPro" id="IPR042104">
    <property type="entry name" value="PKS_dehydratase_sf"/>
</dbReference>
<dbReference type="InterPro" id="IPR016039">
    <property type="entry name" value="Thiolase-like"/>
</dbReference>
<sequence length="2417" mass="259568">MSESEAAVLVGLPAKHDDPAVIVGMACRLPGDIASPSDLWDFIMQQKSASGTVPLERYNIDGFYHPDGGHRSGLTNVPGGYFLKDDVRKFDNGFFGISNLEATYLDPQQRKLLEISYEALENAGVALGSLAGSSTGVFVANFSVDYQPMLTRDPDYAHRYVAAGSGATNMSNRISHIFDLHGPSFTIDTACSSSVYALHEALNAMKANDCESAIVSSANMVLSPEMHIAAAKSGVLSPTATCHTFDASADGYGRAEGVSSIYIKRLSAALRDGNPIRAIIRGSATNASGRTAGISLPSGEQQEKVMRKAYRNAGLDLSGTDYVECHGTGTPVGDPIEVNAVGKTFAPEDRPSPLLIGSVKTNVGHSEGSSGLTSILKVVKAFEHGVIPPSRGVVKVNPKLILKERNVKIATQVEQWPRALRRASINSFGYGGANAHVILEAPESYLGQSHFSKLNIVSHSLNGDVRETADEEQNPGVVVLPVSAASTKSLEGGLKRMSDALASWQGRDNAKKLQRLAYTLSNGRDHLRQRGFLLAGQSASGSIELVKLDEAAASGKTTKLPFGFVFTGQGAQYAGMAKELLVQNQHFLDTIRTLDAVLKALPAPYAPSWTLEQTLLDGPSTSKINEVTRSQPICTAVQIGLVDLLRSWGITPTSVVGHSSGEIAAAYAAGLLTASEAILSAYFRGYAVGELRAKGAMMAAGMGPDAAKALIETLGLVGKVRVACVNSPESVTLSGSVEGIEALKKELDDQKKFARKLETGGRAYHSHMMEEIGNRYQELLSSVFTRPGESKSSRLPADASMYSSVGHSPDGLRVLDATTDMAAYWRQNLEQPVQFSAALTNLTKAANGKIHLIELGPHSALKGPIQQIQKAMGVKKDASPYSSTLVRKSDANLCIKTLAGTLYTYGHTLNWNKVNSLSDSGMKTLVDLPSYDWDYSGGILWSEPRASFEMRNRKNLRHELLGTLALTGNGIDYTWRNILKPSEMPWIEDHKLEDRVLFPAAGYMAIAIEAVLQMENAKGDKAAAFEFRNVNISAALPVPDENDAAAKDLELHTTMSRRKISTAQSSADWHDFSISSWAAGETTLHCSGSIRITRAVTTVSTTGVTVAKTDSFEAGPASRWYRKWAEEGMCFGPYFQSILTYGTDASKSAPESIGTVSLLPPKETEGTDYPLHPITLDSCLQAPIWSTAHGHVPSLKAWLPVFIAECRVQRPQLGEDLVAELHSRSEVTGVTSRTMDCTLRDGNGVAVVELRGARISLYSGAKSSSTSSTTQEEGQLDLYGQRQPTLRVTWKPDVLRLSAASEAPLREYVADFVSQQHPDMRDDESQAVIGALLDLAGHKNPRMRVLELGGDGLGYKAKEWLGILDGETAFARCRSWHTGDMADDGETTVDDGSEGPFEVLLVPKHATSRRIWAHAPPERIASLVADNGVVVTRESEAARDVWEAAGFHVLNVGKQVMLAGRKALVVLPKKRSSTVEAFAAQLATYLSEKVGVSEASIIDVDQLGAGVVPEKDTICVSLLETEHEFLATMSPEDMDRLRAMTDNVTDLIWLTGADMEGAKPDANLTLANGLSRALMLEQPALRYTLLDVGPAETGLAGSKALAAYANVVQVLVTKYDKDDCEFIDTNGVLRVSRYTPDVGVNTLFRRRMGLESEAESQKHKEALEAIGPARLTIGRAGIVDTLHFEQLSGPEHAGATPAYHVDIQVKAVSLNARDVQAMTGGADPRDKTTWTAFDFAGVVTAIGVGVSHLKVGDRAVVCAPHSFGTTARVSASSVHALSAKEDFTVVPTLLSAYSTALYAVNDRARVRAGETVFVADGSSAAGIAAIVIAQKAGALVYTTIPEGSESQAKRDYLTQELGLPASNIFKADASFAEGLKKATVGQGVDVVINNLFTGDLMHESWRSLGDFGRFIELGKRDILDAGKLDMRVFLRNVTFSAVDLSDLFSSSKGFYHNTWSKLVAEVMALYRAGEIKAPPAKVFDVSQVSQAYVAAKDPSAHVVISLENPRTRVSVAPSKYLSVFDPEKVYLLIGCLGGLGRSLSRWMMSRGARNFVFLGRSGADKPSARQLVDRLEKAGATVAVVRGDVSQAADVNAAVLACLSMGRTIGGVVQAAMGLHEALFTRMPNKAWHTGIDPKWQGTWNLHNAVEKGQTQELDFFLCTSSVSGTVGTATESNYCSANGFLDAFARWRRARGQHAVSVGLGMISEVGYLHENPEIEALLLRKGIQPLNEDEMLQVIDLALASEAAGKLQEAHMLTGLEPTAIRELAAKGFDVSSHGVLVEARAAILLGSLQAEKEAKESSKGSQGGSSTITAAPWYKDVPAALSAAFAPEADAESMQAAILQLMKKRFSNLILMPVDQIDETKPLPGFGLDSMIASEFRSWFFAVFRVDVPFLDLMSAQKSLAILADFVESKLGSN</sequence>
<keyword evidence="4" id="KW-0521">NADP</keyword>
<dbReference type="Gene3D" id="3.10.129.110">
    <property type="entry name" value="Polyketide synthase dehydratase"/>
    <property type="match status" value="1"/>
</dbReference>
<gene>
    <name evidence="12" type="ORF">B0I35DRAFT_499998</name>
</gene>
<comment type="caution">
    <text evidence="12">The sequence shown here is derived from an EMBL/GenBank/DDBJ whole genome shotgun (WGS) entry which is preliminary data.</text>
</comment>
<dbReference type="Gene3D" id="3.90.180.10">
    <property type="entry name" value="Medium-chain alcohol dehydrogenases, catalytic domain"/>
    <property type="match status" value="1"/>
</dbReference>
<dbReference type="SMART" id="SM00829">
    <property type="entry name" value="PKS_ER"/>
    <property type="match status" value="1"/>
</dbReference>
<evidence type="ECO:0000313" key="12">
    <source>
        <dbReference type="EMBL" id="KAH7323187.1"/>
    </source>
</evidence>
<dbReference type="SUPFAM" id="SSF53901">
    <property type="entry name" value="Thiolase-like"/>
    <property type="match status" value="1"/>
</dbReference>
<keyword evidence="13" id="KW-1185">Reference proteome</keyword>
<keyword evidence="1" id="KW-0596">Phosphopantetheine</keyword>
<dbReference type="Pfam" id="PF00109">
    <property type="entry name" value="ketoacyl-synt"/>
    <property type="match status" value="1"/>
</dbReference>